<organism evidence="2 3">
    <name type="scientific">Pseudonocardia alaniniphila</name>
    <dbReference type="NCBI Taxonomy" id="75291"/>
    <lineage>
        <taxon>Bacteria</taxon>
        <taxon>Bacillati</taxon>
        <taxon>Actinomycetota</taxon>
        <taxon>Actinomycetes</taxon>
        <taxon>Pseudonocardiales</taxon>
        <taxon>Pseudonocardiaceae</taxon>
        <taxon>Pseudonocardia</taxon>
    </lineage>
</organism>
<dbReference type="InterPro" id="IPR021139">
    <property type="entry name" value="NYN"/>
</dbReference>
<keyword evidence="3" id="KW-1185">Reference proteome</keyword>
<evidence type="ECO:0000259" key="1">
    <source>
        <dbReference type="Pfam" id="PF01936"/>
    </source>
</evidence>
<reference evidence="2 3" key="1">
    <citation type="submission" date="2022-03" db="EMBL/GenBank/DDBJ databases">
        <title>Pseudonocardia alaer sp. nov., a novel actinomycete isolated from reed forest soil.</title>
        <authorList>
            <person name="Wang L."/>
        </authorList>
    </citation>
    <scope>NUCLEOTIDE SEQUENCE [LARGE SCALE GENOMIC DNA]</scope>
    <source>
        <strain evidence="2 3">Y-16303</strain>
    </source>
</reference>
<gene>
    <name evidence="2" type="ORF">MMF94_04090</name>
</gene>
<dbReference type="Pfam" id="PF01936">
    <property type="entry name" value="NYN"/>
    <property type="match status" value="1"/>
</dbReference>
<dbReference type="Gene3D" id="3.40.50.1010">
    <property type="entry name" value="5'-nuclease"/>
    <property type="match status" value="1"/>
</dbReference>
<dbReference type="EMBL" id="JAKXMK010000003">
    <property type="protein sequence ID" value="MCH6164856.1"/>
    <property type="molecule type" value="Genomic_DNA"/>
</dbReference>
<feature type="domain" description="NYN" evidence="1">
    <location>
        <begin position="10"/>
        <end position="186"/>
    </location>
</feature>
<dbReference type="RefSeq" id="WP_241034878.1">
    <property type="nucleotide sequence ID" value="NZ_BAAAJF010000009.1"/>
</dbReference>
<evidence type="ECO:0000313" key="3">
    <source>
        <dbReference type="Proteomes" id="UP001299970"/>
    </source>
</evidence>
<name>A0ABS9T978_9PSEU</name>
<proteinExistence type="predicted"/>
<evidence type="ECO:0000313" key="2">
    <source>
        <dbReference type="EMBL" id="MCH6164856.1"/>
    </source>
</evidence>
<dbReference type="Proteomes" id="UP001299970">
    <property type="component" value="Unassembled WGS sequence"/>
</dbReference>
<accession>A0ABS9T978</accession>
<sequence>MGDGIATLRAAVVVDYQNVHLTGHELFQASRHLQRHESLIDPWMFAGQLISARNRAQRPGMDLAELSAVLVYRGEPSPEHDPKAYARNQAQKAHWEREKCVTVQLRPLKYRYQRDAGGNLMYDANGKRVVESKSEKGVDVLCALAMVREARRPDVDLVILASHDSDLEPALDEAIALQSAKVETFSWFDPAQPRRMRQLRPGGARRVWNTRLGETEFVNCWDRSDYT</sequence>
<comment type="caution">
    <text evidence="2">The sequence shown here is derived from an EMBL/GenBank/DDBJ whole genome shotgun (WGS) entry which is preliminary data.</text>
</comment>
<protein>
    <submittedName>
        <fullName evidence="2">NYN domain-containing protein</fullName>
    </submittedName>
</protein>